<organism evidence="3 4">
    <name type="scientific">Lachnospira pectinoschiza</name>
    <dbReference type="NCBI Taxonomy" id="28052"/>
    <lineage>
        <taxon>Bacteria</taxon>
        <taxon>Bacillati</taxon>
        <taxon>Bacillota</taxon>
        <taxon>Clostridia</taxon>
        <taxon>Lachnospirales</taxon>
        <taxon>Lachnospiraceae</taxon>
        <taxon>Lachnospira</taxon>
    </lineage>
</organism>
<sequence length="665" mass="75326">MSVQDYQTALKSGKRAYNACMNRGKSPYLPVLEDFLDESTIEREVNLGEDQIPLSLVVGTCTKGRTNAFADNFMPLLDWGTEFAAKWASLSDSQVNEGIREPIKVYEYMNKFYVLEGNKRVSVLKYFGAVTINAKVTRKIPKYDPNNVNVRIYYEFMDFYKATKINDIYFSKEGSFTSLMSLAGIKKGDFANDEDKRDMCSAYLNFKNAYLERGGDKFDFPIGDSFLRFVHIHGYKNVVNMLPMEMSRNVAKTWAEFELLDDNSEVDFKLDPTDTRKKNILSYLLPFPSQQTKKLKIGFIYENSPEKSDWVYSHELGRQYIEEVFGDQIETVVAKNVIPEIDDEKEMKKLIKNGVNIIFVTSPSMTMASLKVAIANPKVKILNCSLKIPHKYIRTYYARMYEAKFLSGIIAGSMAASGRIGYVANCPIFGVTANINAFALGAKMVNPRVKVYVEWSGIKDNDVEANFAANGVHCISDQDMITPMKGKRNFGLYCNGDTEGYNTHFAMTVWHWGVFYEKLIQSILSGSWDREAEEDGSVKALNYLWGLSAGVIEIIESNSIPATTKRLVNLIMQEIIEGKFNIFEGELIDQEGNVRNKEGQVLNPEQIITMDYLLDNVVASFPDLDSLNDSAKRMVASQGIFKLDKTTEAKLSAKLKEKFLKKKGE</sequence>
<dbReference type="GO" id="GO:0005886">
    <property type="term" value="C:plasma membrane"/>
    <property type="evidence" value="ECO:0007669"/>
    <property type="project" value="InterPro"/>
</dbReference>
<dbReference type="RefSeq" id="WP_074521343.1">
    <property type="nucleotide sequence ID" value="NZ_FNHZ01000002.1"/>
</dbReference>
<gene>
    <name evidence="3" type="ORF">SAMN05216544_1174</name>
</gene>
<dbReference type="InterPro" id="IPR052910">
    <property type="entry name" value="ABC-Purine-Binding"/>
</dbReference>
<dbReference type="InterPro" id="IPR003760">
    <property type="entry name" value="PnrA-like"/>
</dbReference>
<keyword evidence="3" id="KW-0449">Lipoprotein</keyword>
<evidence type="ECO:0000259" key="2">
    <source>
        <dbReference type="Pfam" id="PF02608"/>
    </source>
</evidence>
<name>A0A1G9W382_9FIRM</name>
<dbReference type="SUPFAM" id="SSF110849">
    <property type="entry name" value="ParB/Sulfiredoxin"/>
    <property type="match status" value="1"/>
</dbReference>
<dbReference type="OrthoDB" id="9769871at2"/>
<dbReference type="Proteomes" id="UP000187651">
    <property type="component" value="Unassembled WGS sequence"/>
</dbReference>
<dbReference type="EMBL" id="FNHZ01000002">
    <property type="protein sequence ID" value="SDM78984.1"/>
    <property type="molecule type" value="Genomic_DNA"/>
</dbReference>
<evidence type="ECO:0000313" key="4">
    <source>
        <dbReference type="Proteomes" id="UP000187651"/>
    </source>
</evidence>
<accession>A0A1G9W382</accession>
<proteinExistence type="predicted"/>
<dbReference type="Pfam" id="PF02608">
    <property type="entry name" value="Bmp"/>
    <property type="match status" value="1"/>
</dbReference>
<dbReference type="PANTHER" id="PTHR43208">
    <property type="entry name" value="ABC TRANSPORTER SUBSTRATE-BINDING PROTEIN"/>
    <property type="match status" value="1"/>
</dbReference>
<dbReference type="Gene3D" id="3.40.50.2300">
    <property type="match status" value="2"/>
</dbReference>
<keyword evidence="4" id="KW-1185">Reference proteome</keyword>
<protein>
    <submittedName>
        <fullName evidence="3">Basic membrane lipoprotein Med, substrate-binding protein (PBP1-ABC) superfamily</fullName>
    </submittedName>
</protein>
<dbReference type="PANTHER" id="PTHR43208:SF1">
    <property type="entry name" value="ABC TRANSPORTER SUBSTRATE-BINDING PROTEIN"/>
    <property type="match status" value="1"/>
</dbReference>
<evidence type="ECO:0000313" key="3">
    <source>
        <dbReference type="EMBL" id="SDM78984.1"/>
    </source>
</evidence>
<reference evidence="4" key="1">
    <citation type="submission" date="2016-10" db="EMBL/GenBank/DDBJ databases">
        <authorList>
            <person name="Varghese N."/>
            <person name="Submissions S."/>
        </authorList>
    </citation>
    <scope>NUCLEOTIDE SEQUENCE [LARGE SCALE GENOMIC DNA]</scope>
    <source>
        <strain evidence="4">M83</strain>
    </source>
</reference>
<dbReference type="InterPro" id="IPR036086">
    <property type="entry name" value="ParB/Sulfiredoxin_sf"/>
</dbReference>
<evidence type="ECO:0000256" key="1">
    <source>
        <dbReference type="ARBA" id="ARBA00022729"/>
    </source>
</evidence>
<keyword evidence="1" id="KW-0732">Signal</keyword>
<dbReference type="AlphaFoldDB" id="A0A1G9W382"/>
<feature type="domain" description="ABC transporter substrate-binding protein PnrA-like" evidence="2">
    <location>
        <begin position="295"/>
        <end position="493"/>
    </location>
</feature>